<keyword evidence="1" id="KW-0812">Transmembrane</keyword>
<keyword evidence="3" id="KW-1185">Reference proteome</keyword>
<organism evidence="2 3">
    <name type="scientific">Virgisporangium aliadipatigenens</name>
    <dbReference type="NCBI Taxonomy" id="741659"/>
    <lineage>
        <taxon>Bacteria</taxon>
        <taxon>Bacillati</taxon>
        <taxon>Actinomycetota</taxon>
        <taxon>Actinomycetes</taxon>
        <taxon>Micromonosporales</taxon>
        <taxon>Micromonosporaceae</taxon>
        <taxon>Virgisporangium</taxon>
    </lineage>
</organism>
<keyword evidence="1" id="KW-1133">Transmembrane helix</keyword>
<keyword evidence="1" id="KW-0472">Membrane</keyword>
<feature type="transmembrane region" description="Helical" evidence="1">
    <location>
        <begin position="118"/>
        <end position="136"/>
    </location>
</feature>
<evidence type="ECO:0000256" key="1">
    <source>
        <dbReference type="SAM" id="Phobius"/>
    </source>
</evidence>
<sequence length="140" mass="14284">MTTTILPTRSGLVWWQAIPLGAALAAALNLIVLGIATAAGAELVIRQEGSPDHEIVAGGVLFSSVVPLVIGTGLAVLLALAWRGFLRLAQVLGGGFGILSAFGPLLSAPDTGTKVGLALMHVVVGLAVILTMELIIRKKS</sequence>
<dbReference type="InterPro" id="IPR045713">
    <property type="entry name" value="DUF6069"/>
</dbReference>
<dbReference type="AlphaFoldDB" id="A0A8J3YJF2"/>
<gene>
    <name evidence="2" type="ORF">Val02_19220</name>
</gene>
<dbReference type="Pfam" id="PF19545">
    <property type="entry name" value="DUF6069"/>
    <property type="match status" value="1"/>
</dbReference>
<dbReference type="RefSeq" id="WP_203898595.1">
    <property type="nucleotide sequence ID" value="NZ_BOPF01000006.1"/>
</dbReference>
<protein>
    <submittedName>
        <fullName evidence="2">Uncharacterized protein</fullName>
    </submittedName>
</protein>
<proteinExistence type="predicted"/>
<dbReference type="EMBL" id="BOPF01000006">
    <property type="protein sequence ID" value="GIJ45036.1"/>
    <property type="molecule type" value="Genomic_DNA"/>
</dbReference>
<feature type="transmembrane region" description="Helical" evidence="1">
    <location>
        <begin position="12"/>
        <end position="35"/>
    </location>
</feature>
<name>A0A8J3YJF2_9ACTN</name>
<feature type="transmembrane region" description="Helical" evidence="1">
    <location>
        <begin position="55"/>
        <end position="81"/>
    </location>
</feature>
<dbReference type="Proteomes" id="UP000619260">
    <property type="component" value="Unassembled WGS sequence"/>
</dbReference>
<feature type="transmembrane region" description="Helical" evidence="1">
    <location>
        <begin position="88"/>
        <end position="106"/>
    </location>
</feature>
<evidence type="ECO:0000313" key="2">
    <source>
        <dbReference type="EMBL" id="GIJ45036.1"/>
    </source>
</evidence>
<evidence type="ECO:0000313" key="3">
    <source>
        <dbReference type="Proteomes" id="UP000619260"/>
    </source>
</evidence>
<reference evidence="2" key="1">
    <citation type="submission" date="2021-01" db="EMBL/GenBank/DDBJ databases">
        <title>Whole genome shotgun sequence of Virgisporangium aliadipatigenens NBRC 105644.</title>
        <authorList>
            <person name="Komaki H."/>
            <person name="Tamura T."/>
        </authorList>
    </citation>
    <scope>NUCLEOTIDE SEQUENCE</scope>
    <source>
        <strain evidence="2">NBRC 105644</strain>
    </source>
</reference>
<accession>A0A8J3YJF2</accession>
<comment type="caution">
    <text evidence="2">The sequence shown here is derived from an EMBL/GenBank/DDBJ whole genome shotgun (WGS) entry which is preliminary data.</text>
</comment>